<gene>
    <name evidence="1" type="ORF">GCM10008119_15930</name>
</gene>
<reference evidence="2" key="1">
    <citation type="journal article" date="2019" name="Int. J. Syst. Evol. Microbiol.">
        <title>The Global Catalogue of Microorganisms (GCM) 10K type strain sequencing project: providing services to taxonomists for standard genome sequencing and annotation.</title>
        <authorList>
            <consortium name="The Broad Institute Genomics Platform"/>
            <consortium name="The Broad Institute Genome Sequencing Center for Infectious Disease"/>
            <person name="Wu L."/>
            <person name="Ma J."/>
        </authorList>
    </citation>
    <scope>NUCLEOTIDE SEQUENCE [LARGE SCALE GENOMIC DNA]</scope>
    <source>
        <strain evidence="2">CCM 8939</strain>
    </source>
</reference>
<accession>A0ABQ2BI66</accession>
<sequence length="64" mass="7872">MQLLTLKKINKKYVMSNRMSIAKKIKRQNILRKIQMFLKMKLLFDQKILMSWVILDMRLFRTIV</sequence>
<keyword evidence="2" id="KW-1185">Reference proteome</keyword>
<evidence type="ECO:0000313" key="2">
    <source>
        <dbReference type="Proteomes" id="UP000645390"/>
    </source>
</evidence>
<protein>
    <submittedName>
        <fullName evidence="1">Uncharacterized protein</fullName>
    </submittedName>
</protein>
<comment type="caution">
    <text evidence="1">The sequence shown here is derived from an EMBL/GenBank/DDBJ whole genome shotgun (WGS) entry which is preliminary data.</text>
</comment>
<proteinExistence type="predicted"/>
<dbReference type="Proteomes" id="UP000645390">
    <property type="component" value="Unassembled WGS sequence"/>
</dbReference>
<dbReference type="EMBL" id="BMDJ01000003">
    <property type="protein sequence ID" value="GGI25090.1"/>
    <property type="molecule type" value="Genomic_DNA"/>
</dbReference>
<organism evidence="1 2">
    <name type="scientific">Pedobacter mendelii</name>
    <dbReference type="NCBI Taxonomy" id="1908240"/>
    <lineage>
        <taxon>Bacteria</taxon>
        <taxon>Pseudomonadati</taxon>
        <taxon>Bacteroidota</taxon>
        <taxon>Sphingobacteriia</taxon>
        <taxon>Sphingobacteriales</taxon>
        <taxon>Sphingobacteriaceae</taxon>
        <taxon>Pedobacter</taxon>
    </lineage>
</organism>
<name>A0ABQ2BI66_9SPHI</name>
<evidence type="ECO:0000313" key="1">
    <source>
        <dbReference type="EMBL" id="GGI25090.1"/>
    </source>
</evidence>